<evidence type="ECO:0000256" key="2">
    <source>
        <dbReference type="ARBA" id="ARBA00022664"/>
    </source>
</evidence>
<proteinExistence type="predicted"/>
<dbReference type="PANTHER" id="PTHR16465">
    <property type="entry name" value="NUCLEASE-RELATED"/>
    <property type="match status" value="1"/>
</dbReference>
<gene>
    <name evidence="13" type="ORF">chiPu_0010631</name>
</gene>
<organism evidence="13 14">
    <name type="scientific">Chiloscyllium punctatum</name>
    <name type="common">Brownbanded bambooshark</name>
    <name type="synonym">Hemiscyllium punctatum</name>
    <dbReference type="NCBI Taxonomy" id="137246"/>
    <lineage>
        <taxon>Eukaryota</taxon>
        <taxon>Metazoa</taxon>
        <taxon>Chordata</taxon>
        <taxon>Craniata</taxon>
        <taxon>Vertebrata</taxon>
        <taxon>Chondrichthyes</taxon>
        <taxon>Elasmobranchii</taxon>
        <taxon>Galeomorphii</taxon>
        <taxon>Galeoidea</taxon>
        <taxon>Orectolobiformes</taxon>
        <taxon>Hemiscylliidae</taxon>
        <taxon>Chiloscyllium</taxon>
    </lineage>
</organism>
<dbReference type="PROSITE" id="PS50103">
    <property type="entry name" value="ZF_C3H1"/>
    <property type="match status" value="1"/>
</dbReference>
<dbReference type="SUPFAM" id="SSF57667">
    <property type="entry name" value="beta-beta-alpha zinc fingers"/>
    <property type="match status" value="1"/>
</dbReference>
<dbReference type="GO" id="GO:0008270">
    <property type="term" value="F:zinc ion binding"/>
    <property type="evidence" value="ECO:0007669"/>
    <property type="project" value="UniProtKB-KW"/>
</dbReference>
<evidence type="ECO:0000259" key="12">
    <source>
        <dbReference type="PROSITE" id="PS50103"/>
    </source>
</evidence>
<comment type="subcellular location">
    <subcellularLocation>
        <location evidence="1">Nucleus</location>
    </subcellularLocation>
</comment>
<comment type="caution">
    <text evidence="13">The sequence shown here is derived from an EMBL/GenBank/DDBJ whole genome shotgun (WGS) entry which is preliminary data.</text>
</comment>
<dbReference type="Proteomes" id="UP000287033">
    <property type="component" value="Unassembled WGS sequence"/>
</dbReference>
<dbReference type="GO" id="GO:0006397">
    <property type="term" value="P:mRNA processing"/>
    <property type="evidence" value="ECO:0007669"/>
    <property type="project" value="UniProtKB-KW"/>
</dbReference>
<keyword evidence="14" id="KW-1185">Reference proteome</keyword>
<evidence type="ECO:0000256" key="5">
    <source>
        <dbReference type="ARBA" id="ARBA00022771"/>
    </source>
</evidence>
<keyword evidence="2" id="KW-0507">mRNA processing</keyword>
<evidence type="ECO:0000256" key="7">
    <source>
        <dbReference type="ARBA" id="ARBA00023187"/>
    </source>
</evidence>
<dbReference type="Pfam" id="PF06220">
    <property type="entry name" value="zf-U1"/>
    <property type="match status" value="1"/>
</dbReference>
<dbReference type="GO" id="GO:0005689">
    <property type="term" value="C:U12-type spliceosomal complex"/>
    <property type="evidence" value="ECO:0007669"/>
    <property type="project" value="TreeGrafter"/>
</dbReference>
<dbReference type="STRING" id="137246.A0A401SP68"/>
<dbReference type="OMA" id="WPPIQEL"/>
<dbReference type="SUPFAM" id="SSF90229">
    <property type="entry name" value="CCCH zinc finger"/>
    <property type="match status" value="1"/>
</dbReference>
<dbReference type="EMBL" id="BEZZ01000418">
    <property type="protein sequence ID" value="GCC32171.1"/>
    <property type="molecule type" value="Genomic_DNA"/>
</dbReference>
<dbReference type="Gene3D" id="4.10.1000.10">
    <property type="entry name" value="Zinc finger, CCCH-type"/>
    <property type="match status" value="1"/>
</dbReference>
<dbReference type="FunFam" id="3.30.160.60:FF:000741">
    <property type="entry name" value="Zinc finger matrin-type protein 5"/>
    <property type="match status" value="1"/>
</dbReference>
<keyword evidence="3 11" id="KW-0479">Metal-binding</keyword>
<dbReference type="SMART" id="SM00356">
    <property type="entry name" value="ZnF_C3H1"/>
    <property type="match status" value="1"/>
</dbReference>
<dbReference type="InterPro" id="IPR036855">
    <property type="entry name" value="Znf_CCCH_sf"/>
</dbReference>
<evidence type="ECO:0000313" key="13">
    <source>
        <dbReference type="EMBL" id="GCC32171.1"/>
    </source>
</evidence>
<protein>
    <recommendedName>
        <fullName evidence="9">Zinc finger matrin-type protein 5</fullName>
    </recommendedName>
    <alternativeName>
        <fullName evidence="10">U11/U12 small nuclear ribonucleoprotein 20 kDa protein</fullName>
    </alternativeName>
</protein>
<evidence type="ECO:0000256" key="8">
    <source>
        <dbReference type="ARBA" id="ARBA00023242"/>
    </source>
</evidence>
<dbReference type="GO" id="GO:0008380">
    <property type="term" value="P:RNA splicing"/>
    <property type="evidence" value="ECO:0007669"/>
    <property type="project" value="UniProtKB-KW"/>
</dbReference>
<evidence type="ECO:0000256" key="11">
    <source>
        <dbReference type="PROSITE-ProRule" id="PRU00723"/>
    </source>
</evidence>
<keyword evidence="6 11" id="KW-0862">Zinc</keyword>
<evidence type="ECO:0000256" key="10">
    <source>
        <dbReference type="ARBA" id="ARBA00076547"/>
    </source>
</evidence>
<dbReference type="Pfam" id="PF00642">
    <property type="entry name" value="zf-CCCH"/>
    <property type="match status" value="1"/>
</dbReference>
<dbReference type="InterPro" id="IPR000571">
    <property type="entry name" value="Znf_CCCH"/>
</dbReference>
<evidence type="ECO:0000256" key="9">
    <source>
        <dbReference type="ARBA" id="ARBA00067764"/>
    </source>
</evidence>
<feature type="zinc finger region" description="C3H1-type" evidence="11">
    <location>
        <begin position="51"/>
        <end position="79"/>
    </location>
</feature>
<keyword evidence="5 11" id="KW-0863">Zinc-finger</keyword>
<dbReference type="Gene3D" id="3.30.160.60">
    <property type="entry name" value="Classic Zinc Finger"/>
    <property type="match status" value="1"/>
</dbReference>
<sequence length="171" mass="19793">MGKTYFCDYCGRSFQDNLHNRKKHLQGVQHQRAKKFWFDCFRDSATILAEELAKKPCRKFLQSGQCDFGVNCKFSHMTDDDVQKLRQSVEEENKVEHDNRSTPDINEWLLKRAKRKESNSNISGSEMAKEVDDEPVVYWLPPGYQAVHELPPSLHPPPPGGWKTAVNVEWG</sequence>
<dbReference type="InterPro" id="IPR036236">
    <property type="entry name" value="Znf_C2H2_sf"/>
</dbReference>
<evidence type="ECO:0000256" key="6">
    <source>
        <dbReference type="ARBA" id="ARBA00022833"/>
    </source>
</evidence>
<evidence type="ECO:0000313" key="14">
    <source>
        <dbReference type="Proteomes" id="UP000287033"/>
    </source>
</evidence>
<evidence type="ECO:0000256" key="4">
    <source>
        <dbReference type="ARBA" id="ARBA00022728"/>
    </source>
</evidence>
<keyword evidence="7" id="KW-0508">mRNA splicing</keyword>
<dbReference type="PANTHER" id="PTHR16465:SF0">
    <property type="entry name" value="ZINC FINGER MATRIN-TYPE PROTEIN 5"/>
    <property type="match status" value="1"/>
</dbReference>
<keyword evidence="4" id="KW-0747">Spliceosome</keyword>
<dbReference type="OrthoDB" id="2417221at2759"/>
<evidence type="ECO:0000256" key="3">
    <source>
        <dbReference type="ARBA" id="ARBA00022723"/>
    </source>
</evidence>
<dbReference type="AlphaFoldDB" id="A0A401SP68"/>
<keyword evidence="8" id="KW-0539">Nucleus</keyword>
<accession>A0A401SP68</accession>
<reference evidence="13 14" key="1">
    <citation type="journal article" date="2018" name="Nat. Ecol. Evol.">
        <title>Shark genomes provide insights into elasmobranch evolution and the origin of vertebrates.</title>
        <authorList>
            <person name="Hara Y"/>
            <person name="Yamaguchi K"/>
            <person name="Onimaru K"/>
            <person name="Kadota M"/>
            <person name="Koyanagi M"/>
            <person name="Keeley SD"/>
            <person name="Tatsumi K"/>
            <person name="Tanaka K"/>
            <person name="Motone F"/>
            <person name="Kageyama Y"/>
            <person name="Nozu R"/>
            <person name="Adachi N"/>
            <person name="Nishimura O"/>
            <person name="Nakagawa R"/>
            <person name="Tanegashima C"/>
            <person name="Kiyatake I"/>
            <person name="Matsumoto R"/>
            <person name="Murakumo K"/>
            <person name="Nishida K"/>
            <person name="Terakita A"/>
            <person name="Kuratani S"/>
            <person name="Sato K"/>
            <person name="Hyodo S Kuraku.S."/>
        </authorList>
    </citation>
    <scope>NUCLEOTIDE SEQUENCE [LARGE SCALE GENOMIC DNA]</scope>
</reference>
<evidence type="ECO:0000256" key="1">
    <source>
        <dbReference type="ARBA" id="ARBA00004123"/>
    </source>
</evidence>
<dbReference type="InterPro" id="IPR013085">
    <property type="entry name" value="U1-CZ_Znf_C2H2"/>
</dbReference>
<name>A0A401SP68_CHIPU</name>
<feature type="domain" description="C3H1-type" evidence="12">
    <location>
        <begin position="51"/>
        <end position="79"/>
    </location>
</feature>